<sequence length="351" mass="39259" precursor="true">MVDKFIVTGDLHFRSENPRSRKDNYRDALLVKLYEVFLIAQERRAKAIIIPGDIFDSSNVSLPTIIKLASFLDDCKAKFAIDVLVISGNHDLPAGNKGAISRTPFGLLTELEYIHDLERLDASRLMLLPTDMFESSVTGCGFDYQTDTPDGADQYMVTQSSFPESYPRIHALSSEDHPRIHVVHSMLLAAAPSFPMRHTLIDDVETNADIIISGHYHDGFGIIRRKDGKLFINPGALCRLSASQAEMSRTVQVALLTVNSKTDFHAELIPLQSARPAEEVLDREAIVEKKEHENWLESFFDSLQQEGEEKFLEVREIIEKIATLENVPSGVKLEALLRIGEAREKLGRGAG</sequence>
<keyword evidence="2" id="KW-0269">Exonuclease</keyword>
<dbReference type="InterPro" id="IPR050535">
    <property type="entry name" value="DNA_Repair-Maintenance_Comp"/>
</dbReference>
<dbReference type="SUPFAM" id="SSF56300">
    <property type="entry name" value="Metallo-dependent phosphatases"/>
    <property type="match status" value="1"/>
</dbReference>
<protein>
    <submittedName>
        <fullName evidence="2">DNA repair exonuclease</fullName>
    </submittedName>
</protein>
<gene>
    <name evidence="2" type="ordered locus">Desde_1060</name>
</gene>
<dbReference type="eggNOG" id="COG0420">
    <property type="taxonomic scope" value="Bacteria"/>
</dbReference>
<keyword evidence="2" id="KW-0540">Nuclease</keyword>
<evidence type="ECO:0000259" key="1">
    <source>
        <dbReference type="Pfam" id="PF00149"/>
    </source>
</evidence>
<organism evidence="2 3">
    <name type="scientific">Desulfitobacterium dehalogenans (strain ATCC 51507 / DSM 9161 / JW/IU-DC1)</name>
    <dbReference type="NCBI Taxonomy" id="756499"/>
    <lineage>
        <taxon>Bacteria</taxon>
        <taxon>Bacillati</taxon>
        <taxon>Bacillota</taxon>
        <taxon>Clostridia</taxon>
        <taxon>Eubacteriales</taxon>
        <taxon>Desulfitobacteriaceae</taxon>
        <taxon>Desulfitobacterium</taxon>
    </lineage>
</organism>
<keyword evidence="2" id="KW-0378">Hydrolase</keyword>
<dbReference type="EMBL" id="CP003348">
    <property type="protein sequence ID" value="AFL99492.1"/>
    <property type="molecule type" value="Genomic_DNA"/>
</dbReference>
<dbReference type="GO" id="GO:0004527">
    <property type="term" value="F:exonuclease activity"/>
    <property type="evidence" value="ECO:0007669"/>
    <property type="project" value="UniProtKB-KW"/>
</dbReference>
<dbReference type="STRING" id="756499.Desde_1060"/>
<evidence type="ECO:0000313" key="3">
    <source>
        <dbReference type="Proteomes" id="UP000006053"/>
    </source>
</evidence>
<dbReference type="Proteomes" id="UP000006053">
    <property type="component" value="Chromosome"/>
</dbReference>
<feature type="domain" description="Calcineurin-like phosphoesterase" evidence="1">
    <location>
        <begin position="4"/>
        <end position="218"/>
    </location>
</feature>
<dbReference type="PANTHER" id="PTHR30337:SF0">
    <property type="entry name" value="NUCLEASE SBCCD SUBUNIT D"/>
    <property type="match status" value="1"/>
</dbReference>
<name>I4A6A8_DESDJ</name>
<dbReference type="HOGENOM" id="CLU_071838_0_0_9"/>
<reference evidence="2 3" key="2">
    <citation type="journal article" date="2015" name="J. Bacteriol.">
        <title>Genomic, proteomic, and biochemical analysis of the organohalide respiratory pathway in Desulfitobacterium dehalogenans.</title>
        <authorList>
            <person name="Kruse T."/>
            <person name="van de Pas B.A."/>
            <person name="Atteia A."/>
            <person name="Krab K."/>
            <person name="Hagen W.R."/>
            <person name="Goodwin L."/>
            <person name="Chain P."/>
            <person name="Boeren S."/>
            <person name="Maphosa F."/>
            <person name="Schraa G."/>
            <person name="de Vos W.M."/>
            <person name="van der Oost J."/>
            <person name="Smidt H."/>
            <person name="Stams A.J."/>
        </authorList>
    </citation>
    <scope>NUCLEOTIDE SEQUENCE [LARGE SCALE GENOMIC DNA]</scope>
    <source>
        <strain evidence="3">ATCC 51507 / DSM 9161 / JW/IU-DC1</strain>
    </source>
</reference>
<evidence type="ECO:0000313" key="2">
    <source>
        <dbReference type="EMBL" id="AFL99492.1"/>
    </source>
</evidence>
<proteinExistence type="predicted"/>
<dbReference type="InterPro" id="IPR004843">
    <property type="entry name" value="Calcineurin-like_PHP"/>
</dbReference>
<dbReference type="KEGG" id="ddh:Desde_1060"/>
<reference evidence="3" key="1">
    <citation type="submission" date="2012-06" db="EMBL/GenBank/DDBJ databases">
        <title>Complete sequence of Desulfitobacterium dehalogenans ATCC 51507.</title>
        <authorList>
            <person name="Lucas S."/>
            <person name="Han J."/>
            <person name="Lapidus A."/>
            <person name="Cheng J.-F."/>
            <person name="Goodwin L."/>
            <person name="Pitluck S."/>
            <person name="Peters L."/>
            <person name="Ovchinnikova G."/>
            <person name="Teshima H."/>
            <person name="Detter J.C."/>
            <person name="Han C."/>
            <person name="Tapia R."/>
            <person name="Land M."/>
            <person name="Hauser L."/>
            <person name="Kyrpides N."/>
            <person name="Ivanova N."/>
            <person name="Pagani I."/>
            <person name="Kruse T."/>
            <person name="de Vos W.M."/>
            <person name="Smidt H."/>
            <person name="Woyke T."/>
        </authorList>
    </citation>
    <scope>NUCLEOTIDE SEQUENCE [LARGE SCALE GENOMIC DNA]</scope>
    <source>
        <strain evidence="3">ATCC 51507 / DSM 9161 / JW/IU-DC1</strain>
    </source>
</reference>
<accession>I4A6A8</accession>
<dbReference type="Gene3D" id="3.60.21.10">
    <property type="match status" value="1"/>
</dbReference>
<keyword evidence="3" id="KW-1185">Reference proteome</keyword>
<dbReference type="InterPro" id="IPR029052">
    <property type="entry name" value="Metallo-depent_PP-like"/>
</dbReference>
<dbReference type="PANTHER" id="PTHR30337">
    <property type="entry name" value="COMPONENT OF ATP-DEPENDENT DSDNA EXONUCLEASE"/>
    <property type="match status" value="1"/>
</dbReference>
<dbReference type="Pfam" id="PF00149">
    <property type="entry name" value="Metallophos"/>
    <property type="match status" value="1"/>
</dbReference>
<dbReference type="AlphaFoldDB" id="I4A6A8"/>